<protein>
    <submittedName>
        <fullName evidence="3">Cupin domain-containing protein</fullName>
    </submittedName>
</protein>
<dbReference type="CDD" id="cd00093">
    <property type="entry name" value="HTH_XRE"/>
    <property type="match status" value="1"/>
</dbReference>
<dbReference type="InterPro" id="IPR001387">
    <property type="entry name" value="Cro/C1-type_HTH"/>
</dbReference>
<dbReference type="GO" id="GO:0005829">
    <property type="term" value="C:cytosol"/>
    <property type="evidence" value="ECO:0007669"/>
    <property type="project" value="TreeGrafter"/>
</dbReference>
<dbReference type="EMBL" id="DVOF01000040">
    <property type="protein sequence ID" value="HIV02192.1"/>
    <property type="molecule type" value="Genomic_DNA"/>
</dbReference>
<name>A0A9D1NFI3_9FIRM</name>
<sequence length="183" mass="20739">MSEEIMQVASRIKELREISGYSRHAVAKLVGVDYETYKGYEENGTDIPISVLYKLANEFGVDFTEILTGKSPKLDTYCVVRKDKGINIDRYPGYHFESLAYKFMHKMMEPLMVTVQPDDKDHKLVVHEGQEFNYVVEGTVMVEFGDESVVLEAGDSIYFDPTLPHGQKAMNGKPAKFLTVIAQ</sequence>
<reference evidence="3" key="1">
    <citation type="submission" date="2020-10" db="EMBL/GenBank/DDBJ databases">
        <authorList>
            <person name="Gilroy R."/>
        </authorList>
    </citation>
    <scope>NUCLEOTIDE SEQUENCE</scope>
    <source>
        <strain evidence="3">4920</strain>
    </source>
</reference>
<reference evidence="3" key="2">
    <citation type="journal article" date="2021" name="PeerJ">
        <title>Extensive microbial diversity within the chicken gut microbiome revealed by metagenomics and culture.</title>
        <authorList>
            <person name="Gilroy R."/>
            <person name="Ravi A."/>
            <person name="Getino M."/>
            <person name="Pursley I."/>
            <person name="Horton D.L."/>
            <person name="Alikhan N.F."/>
            <person name="Baker D."/>
            <person name="Gharbi K."/>
            <person name="Hall N."/>
            <person name="Watson M."/>
            <person name="Adriaenssens E.M."/>
            <person name="Foster-Nyarko E."/>
            <person name="Jarju S."/>
            <person name="Secka A."/>
            <person name="Antonio M."/>
            <person name="Oren A."/>
            <person name="Chaudhuri R.R."/>
            <person name="La Ragione R."/>
            <person name="Hildebrand F."/>
            <person name="Pallen M.J."/>
        </authorList>
    </citation>
    <scope>NUCLEOTIDE SEQUENCE</scope>
    <source>
        <strain evidence="3">4920</strain>
    </source>
</reference>
<accession>A0A9D1NFI3</accession>
<evidence type="ECO:0000259" key="2">
    <source>
        <dbReference type="PROSITE" id="PS50943"/>
    </source>
</evidence>
<evidence type="ECO:0000313" key="4">
    <source>
        <dbReference type="Proteomes" id="UP000886743"/>
    </source>
</evidence>
<dbReference type="SMART" id="SM00530">
    <property type="entry name" value="HTH_XRE"/>
    <property type="match status" value="1"/>
</dbReference>
<organism evidence="3 4">
    <name type="scientific">Candidatus Aphodoplasma excrementigallinarum</name>
    <dbReference type="NCBI Taxonomy" id="2840673"/>
    <lineage>
        <taxon>Bacteria</taxon>
        <taxon>Bacillati</taxon>
        <taxon>Bacillota</taxon>
        <taxon>Clostridia</taxon>
        <taxon>Eubacteriales</taxon>
        <taxon>Candidatus Aphodoplasma</taxon>
    </lineage>
</organism>
<dbReference type="SUPFAM" id="SSF47413">
    <property type="entry name" value="lambda repressor-like DNA-binding domains"/>
    <property type="match status" value="1"/>
</dbReference>
<evidence type="ECO:0000313" key="3">
    <source>
        <dbReference type="EMBL" id="HIV02192.1"/>
    </source>
</evidence>
<dbReference type="InterPro" id="IPR050807">
    <property type="entry name" value="TransReg_Diox_bact_type"/>
</dbReference>
<feature type="domain" description="HTH cro/C1-type" evidence="2">
    <location>
        <begin position="12"/>
        <end position="66"/>
    </location>
</feature>
<dbReference type="InterPro" id="IPR014710">
    <property type="entry name" value="RmlC-like_jellyroll"/>
</dbReference>
<dbReference type="Gene3D" id="1.10.260.40">
    <property type="entry name" value="lambda repressor-like DNA-binding domains"/>
    <property type="match status" value="1"/>
</dbReference>
<dbReference type="InterPro" id="IPR011051">
    <property type="entry name" value="RmlC_Cupin_sf"/>
</dbReference>
<dbReference type="InterPro" id="IPR013096">
    <property type="entry name" value="Cupin_2"/>
</dbReference>
<dbReference type="AlphaFoldDB" id="A0A9D1NFI3"/>
<dbReference type="CDD" id="cd02209">
    <property type="entry name" value="cupin_XRE_C"/>
    <property type="match status" value="1"/>
</dbReference>
<keyword evidence="1" id="KW-0238">DNA-binding</keyword>
<dbReference type="PANTHER" id="PTHR46797">
    <property type="entry name" value="HTH-TYPE TRANSCRIPTIONAL REGULATOR"/>
    <property type="match status" value="1"/>
</dbReference>
<dbReference type="SUPFAM" id="SSF51182">
    <property type="entry name" value="RmlC-like cupins"/>
    <property type="match status" value="1"/>
</dbReference>
<dbReference type="Pfam" id="PF12844">
    <property type="entry name" value="HTH_19"/>
    <property type="match status" value="1"/>
</dbReference>
<proteinExistence type="predicted"/>
<evidence type="ECO:0000256" key="1">
    <source>
        <dbReference type="ARBA" id="ARBA00023125"/>
    </source>
</evidence>
<gene>
    <name evidence="3" type="ORF">IAC74_01355</name>
</gene>
<comment type="caution">
    <text evidence="3">The sequence shown here is derived from an EMBL/GenBank/DDBJ whole genome shotgun (WGS) entry which is preliminary data.</text>
</comment>
<dbReference type="InterPro" id="IPR010982">
    <property type="entry name" value="Lambda_DNA-bd_dom_sf"/>
</dbReference>
<dbReference type="GO" id="GO:0003677">
    <property type="term" value="F:DNA binding"/>
    <property type="evidence" value="ECO:0007669"/>
    <property type="project" value="UniProtKB-KW"/>
</dbReference>
<dbReference type="Gene3D" id="2.60.120.10">
    <property type="entry name" value="Jelly Rolls"/>
    <property type="match status" value="1"/>
</dbReference>
<dbReference type="PANTHER" id="PTHR46797:SF19">
    <property type="entry name" value="BLL2473 PROTEIN"/>
    <property type="match status" value="1"/>
</dbReference>
<dbReference type="Pfam" id="PF07883">
    <property type="entry name" value="Cupin_2"/>
    <property type="match status" value="1"/>
</dbReference>
<dbReference type="PROSITE" id="PS50943">
    <property type="entry name" value="HTH_CROC1"/>
    <property type="match status" value="1"/>
</dbReference>
<dbReference type="Proteomes" id="UP000886743">
    <property type="component" value="Unassembled WGS sequence"/>
</dbReference>
<dbReference type="GO" id="GO:0003700">
    <property type="term" value="F:DNA-binding transcription factor activity"/>
    <property type="evidence" value="ECO:0007669"/>
    <property type="project" value="TreeGrafter"/>
</dbReference>